<dbReference type="SUPFAM" id="SSF111126">
    <property type="entry name" value="Ligand-binding domain in the NO signalling and Golgi transport"/>
    <property type="match status" value="1"/>
</dbReference>
<evidence type="ECO:0000313" key="3">
    <source>
        <dbReference type="Proteomes" id="UP000051412"/>
    </source>
</evidence>
<dbReference type="Proteomes" id="UP000051412">
    <property type="component" value="Unassembled WGS sequence"/>
</dbReference>
<dbReference type="AlphaFoldDB" id="A0A0R1X7B5"/>
<accession>A0A0R1X7B5</accession>
<name>A0A0R1X7B5_9LACO</name>
<dbReference type="PATRIC" id="fig|1423782.4.peg.515"/>
<evidence type="ECO:0000256" key="1">
    <source>
        <dbReference type="SAM" id="MobiDB-lite"/>
    </source>
</evidence>
<feature type="region of interest" description="Disordered" evidence="1">
    <location>
        <begin position="166"/>
        <end position="195"/>
    </location>
</feature>
<keyword evidence="3" id="KW-1185">Reference proteome</keyword>
<protein>
    <recommendedName>
        <fullName evidence="4">DUF2507 domain-containing protein</fullName>
    </recommendedName>
</protein>
<proteinExistence type="predicted"/>
<feature type="compositionally biased region" description="Basic residues" evidence="1">
    <location>
        <begin position="185"/>
        <end position="195"/>
    </location>
</feature>
<dbReference type="Pfam" id="PF10702">
    <property type="entry name" value="DUF2507"/>
    <property type="match status" value="1"/>
</dbReference>
<feature type="compositionally biased region" description="Basic and acidic residues" evidence="1">
    <location>
        <begin position="174"/>
        <end position="184"/>
    </location>
</feature>
<comment type="caution">
    <text evidence="2">The sequence shown here is derived from an EMBL/GenBank/DDBJ whole genome shotgun (WGS) entry which is preliminary data.</text>
</comment>
<dbReference type="STRING" id="1423782.FD32_GL000502"/>
<evidence type="ECO:0008006" key="4">
    <source>
        <dbReference type="Google" id="ProtNLM"/>
    </source>
</evidence>
<evidence type="ECO:0000313" key="2">
    <source>
        <dbReference type="EMBL" id="KRM26170.1"/>
    </source>
</evidence>
<dbReference type="InterPro" id="IPR024096">
    <property type="entry name" value="NO_sig/Golgi_transp_ligand-bd"/>
</dbReference>
<dbReference type="Gene3D" id="3.30.1380.20">
    <property type="entry name" value="Trafficking protein particle complex subunit 3"/>
    <property type="match status" value="1"/>
</dbReference>
<organism evidence="2 3">
    <name type="scientific">Limosilactobacillus panis DSM 6035</name>
    <dbReference type="NCBI Taxonomy" id="1423782"/>
    <lineage>
        <taxon>Bacteria</taxon>
        <taxon>Bacillati</taxon>
        <taxon>Bacillota</taxon>
        <taxon>Bacilli</taxon>
        <taxon>Lactobacillales</taxon>
        <taxon>Lactobacillaceae</taxon>
        <taxon>Limosilactobacillus</taxon>
    </lineage>
</organism>
<sequence>MIAKKEQNEKMSQKLYDQLINSPQGLNTGTLRDVILPAILGKETDEMLYWIGKDLARQYPVATTNDLVTLTQQLAFGDLTLVKKTTTSQIWRLGGPVIINRVSRDNEETSFGLECGFLAQEVEFQLNTIVEAKVNDRHHDYVEILLENDPQTKSSSERNELVTFIHPQGAPAEKQSEDEKEKPSRLARLKHSKRK</sequence>
<reference evidence="2 3" key="1">
    <citation type="journal article" date="2015" name="Genome Announc.">
        <title>Expanding the biotechnology potential of lactobacilli through comparative genomics of 213 strains and associated genera.</title>
        <authorList>
            <person name="Sun Z."/>
            <person name="Harris H.M."/>
            <person name="McCann A."/>
            <person name="Guo C."/>
            <person name="Argimon S."/>
            <person name="Zhang W."/>
            <person name="Yang X."/>
            <person name="Jeffery I.B."/>
            <person name="Cooney J.C."/>
            <person name="Kagawa T.F."/>
            <person name="Liu W."/>
            <person name="Song Y."/>
            <person name="Salvetti E."/>
            <person name="Wrobel A."/>
            <person name="Rasinkangas P."/>
            <person name="Parkhill J."/>
            <person name="Rea M.C."/>
            <person name="O'Sullivan O."/>
            <person name="Ritari J."/>
            <person name="Douillard F.P."/>
            <person name="Paul Ross R."/>
            <person name="Yang R."/>
            <person name="Briner A.E."/>
            <person name="Felis G.E."/>
            <person name="de Vos W.M."/>
            <person name="Barrangou R."/>
            <person name="Klaenhammer T.R."/>
            <person name="Caufield P.W."/>
            <person name="Cui Y."/>
            <person name="Zhang H."/>
            <person name="O'Toole P.W."/>
        </authorList>
    </citation>
    <scope>NUCLEOTIDE SEQUENCE [LARGE SCALE GENOMIC DNA]</scope>
    <source>
        <strain evidence="2 3">DSM 6035</strain>
    </source>
</reference>
<gene>
    <name evidence="2" type="ORF">FD32_GL000502</name>
</gene>
<dbReference type="EMBL" id="AZGM01000093">
    <property type="protein sequence ID" value="KRM26170.1"/>
    <property type="molecule type" value="Genomic_DNA"/>
</dbReference>
<dbReference type="InterPro" id="IPR019642">
    <property type="entry name" value="DUF2507"/>
</dbReference>